<evidence type="ECO:0000256" key="2">
    <source>
        <dbReference type="ARBA" id="ARBA00004308"/>
    </source>
</evidence>
<keyword evidence="11 15" id="KW-0472">Membrane</keyword>
<feature type="transmembrane region" description="Helical" evidence="15">
    <location>
        <begin position="28"/>
        <end position="44"/>
    </location>
</feature>
<comment type="subcellular location">
    <subcellularLocation>
        <location evidence="2">Endomembrane system</location>
    </subcellularLocation>
    <subcellularLocation>
        <location evidence="1">Membrane</location>
        <topology evidence="1">Single-pass membrane protein</topology>
    </subcellularLocation>
</comment>
<evidence type="ECO:0000256" key="5">
    <source>
        <dbReference type="ARBA" id="ARBA00022475"/>
    </source>
</evidence>
<evidence type="ECO:0000256" key="14">
    <source>
        <dbReference type="SAM" id="Coils"/>
    </source>
</evidence>
<comment type="similarity">
    <text evidence="3">Belongs to the ATPase B chain family.</text>
</comment>
<evidence type="ECO:0000256" key="12">
    <source>
        <dbReference type="ARBA" id="ARBA00023310"/>
    </source>
</evidence>
<evidence type="ECO:0000256" key="6">
    <source>
        <dbReference type="ARBA" id="ARBA00022547"/>
    </source>
</evidence>
<dbReference type="InterPro" id="IPR005864">
    <property type="entry name" value="ATP_synth_F0_bsu_bac"/>
</dbReference>
<accession>A0A3B1CJU9</accession>
<dbReference type="GO" id="GO:0015986">
    <property type="term" value="P:proton motive force-driven ATP synthesis"/>
    <property type="evidence" value="ECO:0007669"/>
    <property type="project" value="InterPro"/>
</dbReference>
<keyword evidence="10" id="KW-0406">Ion transport</keyword>
<dbReference type="PANTHER" id="PTHR33445:SF1">
    <property type="entry name" value="ATP SYNTHASE SUBUNIT B"/>
    <property type="match status" value="1"/>
</dbReference>
<dbReference type="InterPro" id="IPR028987">
    <property type="entry name" value="ATP_synth_B-like_membr_sf"/>
</dbReference>
<evidence type="ECO:0000313" key="16">
    <source>
        <dbReference type="EMBL" id="VAX24973.1"/>
    </source>
</evidence>
<evidence type="ECO:0000256" key="9">
    <source>
        <dbReference type="ARBA" id="ARBA00022989"/>
    </source>
</evidence>
<keyword evidence="6" id="KW-0138">CF(0)</keyword>
<dbReference type="GO" id="GO:0045259">
    <property type="term" value="C:proton-transporting ATP synthase complex"/>
    <property type="evidence" value="ECO:0007669"/>
    <property type="project" value="UniProtKB-KW"/>
</dbReference>
<comment type="function">
    <text evidence="13">F(1)F(0) ATP synthase produces ATP from ADP in the presence of a proton or sodium gradient. F-type ATPases consist of two structural domains, F(1) containing the extramembraneous catalytic core and F(0) containing the membrane proton channel, linked together by a central stalk and a peripheral stalk. During catalysis, ATP synthesis in the catalytic domain of F(1) is coupled via a rotary mechanism of the central stalk subunits to proton translocation.</text>
</comment>
<protein>
    <submittedName>
        <fullName evidence="16">ATP synthase F0 sector subunit b</fullName>
    </submittedName>
</protein>
<evidence type="ECO:0000256" key="7">
    <source>
        <dbReference type="ARBA" id="ARBA00022692"/>
    </source>
</evidence>
<dbReference type="NCBIfam" id="TIGR01144">
    <property type="entry name" value="ATP_synt_b"/>
    <property type="match status" value="1"/>
</dbReference>
<evidence type="ECO:0000256" key="8">
    <source>
        <dbReference type="ARBA" id="ARBA00022781"/>
    </source>
</evidence>
<keyword evidence="4" id="KW-0813">Transport</keyword>
<evidence type="ECO:0000256" key="1">
    <source>
        <dbReference type="ARBA" id="ARBA00004167"/>
    </source>
</evidence>
<evidence type="ECO:0000256" key="4">
    <source>
        <dbReference type="ARBA" id="ARBA00022448"/>
    </source>
</evidence>
<dbReference type="SUPFAM" id="SSF81573">
    <property type="entry name" value="F1F0 ATP synthase subunit B, membrane domain"/>
    <property type="match status" value="1"/>
</dbReference>
<keyword evidence="12" id="KW-0066">ATP synthesis</keyword>
<gene>
    <name evidence="16" type="ORF">MNBD_IGNAVI01-2144</name>
</gene>
<dbReference type="Gene3D" id="6.10.250.1580">
    <property type="match status" value="1"/>
</dbReference>
<dbReference type="AlphaFoldDB" id="A0A3B1CJU9"/>
<keyword evidence="8" id="KW-0375">Hydrogen ion transport</keyword>
<dbReference type="CDD" id="cd06503">
    <property type="entry name" value="ATP-synt_Fo_b"/>
    <property type="match status" value="1"/>
</dbReference>
<proteinExistence type="inferred from homology"/>
<evidence type="ECO:0000256" key="3">
    <source>
        <dbReference type="ARBA" id="ARBA00005513"/>
    </source>
</evidence>
<name>A0A3B1CJU9_9ZZZZ</name>
<dbReference type="EMBL" id="UOGD01000287">
    <property type="protein sequence ID" value="VAX24973.1"/>
    <property type="molecule type" value="Genomic_DNA"/>
</dbReference>
<dbReference type="GO" id="GO:0012505">
    <property type="term" value="C:endomembrane system"/>
    <property type="evidence" value="ECO:0007669"/>
    <property type="project" value="UniProtKB-SubCell"/>
</dbReference>
<feature type="coiled-coil region" evidence="14">
    <location>
        <begin position="63"/>
        <end position="138"/>
    </location>
</feature>
<organism evidence="16">
    <name type="scientific">hydrothermal vent metagenome</name>
    <dbReference type="NCBI Taxonomy" id="652676"/>
    <lineage>
        <taxon>unclassified sequences</taxon>
        <taxon>metagenomes</taxon>
        <taxon>ecological metagenomes</taxon>
    </lineage>
</organism>
<evidence type="ECO:0000256" key="11">
    <source>
        <dbReference type="ARBA" id="ARBA00023136"/>
    </source>
</evidence>
<reference evidence="16" key="1">
    <citation type="submission" date="2018-06" db="EMBL/GenBank/DDBJ databases">
        <authorList>
            <person name="Zhirakovskaya E."/>
        </authorList>
    </citation>
    <scope>NUCLEOTIDE SEQUENCE</scope>
</reference>
<dbReference type="GO" id="GO:0046961">
    <property type="term" value="F:proton-transporting ATPase activity, rotational mechanism"/>
    <property type="evidence" value="ECO:0007669"/>
    <property type="project" value="TreeGrafter"/>
</dbReference>
<keyword evidence="9 15" id="KW-1133">Transmembrane helix</keyword>
<keyword evidence="7 15" id="KW-0812">Transmembrane</keyword>
<sequence length="182" mass="20366">MAEILNLALLAFSGGGEASGGLLDVNPGLIFWVVVTFIFLLLVLKKIAWKPILASLDEREALIKDSIDSAEKAQKEAEKLLKKNEANLAKAEEQAQKVIAQGREYAEKVKSQMLEESKSEAARMIKEATAQIERKNQEAFNKLKDQVAEIAIEAAEKIIRENLDKEKQTKLIDKYLKDLNKN</sequence>
<dbReference type="Pfam" id="PF00430">
    <property type="entry name" value="ATP-synt_B"/>
    <property type="match status" value="1"/>
</dbReference>
<evidence type="ECO:0000256" key="13">
    <source>
        <dbReference type="ARBA" id="ARBA00025198"/>
    </source>
</evidence>
<dbReference type="InterPro" id="IPR050059">
    <property type="entry name" value="ATP_synthase_B_chain"/>
</dbReference>
<dbReference type="PANTHER" id="PTHR33445">
    <property type="entry name" value="ATP SYNTHASE SUBUNIT B', CHLOROPLASTIC"/>
    <property type="match status" value="1"/>
</dbReference>
<evidence type="ECO:0000256" key="10">
    <source>
        <dbReference type="ARBA" id="ARBA00023065"/>
    </source>
</evidence>
<keyword evidence="5" id="KW-1003">Cell membrane</keyword>
<keyword evidence="14" id="KW-0175">Coiled coil</keyword>
<dbReference type="InterPro" id="IPR002146">
    <property type="entry name" value="ATP_synth_b/b'su_bac/chlpt"/>
</dbReference>
<dbReference type="HAMAP" id="MF_01398">
    <property type="entry name" value="ATP_synth_b_bprime"/>
    <property type="match status" value="1"/>
</dbReference>
<evidence type="ECO:0000256" key="15">
    <source>
        <dbReference type="SAM" id="Phobius"/>
    </source>
</evidence>